<name>A0ABV8G218_9ACTN</name>
<organism evidence="2 3">
    <name type="scientific">Nonomuraea purpurea</name>
    <dbReference type="NCBI Taxonomy" id="1849276"/>
    <lineage>
        <taxon>Bacteria</taxon>
        <taxon>Bacillati</taxon>
        <taxon>Actinomycetota</taxon>
        <taxon>Actinomycetes</taxon>
        <taxon>Streptosporangiales</taxon>
        <taxon>Streptosporangiaceae</taxon>
        <taxon>Nonomuraea</taxon>
    </lineage>
</organism>
<dbReference type="RefSeq" id="WP_379526748.1">
    <property type="nucleotide sequence ID" value="NZ_JBHSBI010000002.1"/>
</dbReference>
<proteinExistence type="predicted"/>
<keyword evidence="3" id="KW-1185">Reference proteome</keyword>
<evidence type="ECO:0000313" key="3">
    <source>
        <dbReference type="Proteomes" id="UP001595851"/>
    </source>
</evidence>
<comment type="caution">
    <text evidence="2">The sequence shown here is derived from an EMBL/GenBank/DDBJ whole genome shotgun (WGS) entry which is preliminary data.</text>
</comment>
<reference evidence="3" key="1">
    <citation type="journal article" date="2019" name="Int. J. Syst. Evol. Microbiol.">
        <title>The Global Catalogue of Microorganisms (GCM) 10K type strain sequencing project: providing services to taxonomists for standard genome sequencing and annotation.</title>
        <authorList>
            <consortium name="The Broad Institute Genomics Platform"/>
            <consortium name="The Broad Institute Genome Sequencing Center for Infectious Disease"/>
            <person name="Wu L."/>
            <person name="Ma J."/>
        </authorList>
    </citation>
    <scope>NUCLEOTIDE SEQUENCE [LARGE SCALE GENOMIC DNA]</scope>
    <source>
        <strain evidence="3">TBRC 1276</strain>
    </source>
</reference>
<gene>
    <name evidence="2" type="ORF">ACFOY2_05205</name>
</gene>
<accession>A0ABV8G218</accession>
<evidence type="ECO:0000256" key="1">
    <source>
        <dbReference type="SAM" id="MobiDB-lite"/>
    </source>
</evidence>
<dbReference type="Proteomes" id="UP001595851">
    <property type="component" value="Unassembled WGS sequence"/>
</dbReference>
<protein>
    <submittedName>
        <fullName evidence="2">Uncharacterized protein</fullName>
    </submittedName>
</protein>
<sequence length="276" mass="30902">MPRYWIHSAPDSITEDGQRECARGDRCSDPRIVAEGGKTLRYPALTYQTFCPADRTAISAALNALPELFVRVHQRLDKTFSATAGGPIVSMSKTAPVPLSLGADELLRLVLATLVSWEERVRTVARLKPLDTSTSRRRRDGQVLTQAYTILSYHLDALLALDAEPMLRDGELAELSGADAGLDILYLVHRCRMFLTDTKQPARHLSGVYCDCGYPELYEVLDDDGQPAGARCRQCREEYDRDGYADLTKDRAEPVKSYRRRPLVAVSQAERETRRA</sequence>
<feature type="region of interest" description="Disordered" evidence="1">
    <location>
        <begin position="246"/>
        <end position="276"/>
    </location>
</feature>
<dbReference type="EMBL" id="JBHSBI010000002">
    <property type="protein sequence ID" value="MFC4006608.1"/>
    <property type="molecule type" value="Genomic_DNA"/>
</dbReference>
<evidence type="ECO:0000313" key="2">
    <source>
        <dbReference type="EMBL" id="MFC4006608.1"/>
    </source>
</evidence>
<feature type="compositionally biased region" description="Basic and acidic residues" evidence="1">
    <location>
        <begin position="246"/>
        <end position="256"/>
    </location>
</feature>